<dbReference type="STRING" id="299467.A0A443SM32"/>
<dbReference type="Gene3D" id="1.10.238.10">
    <property type="entry name" value="EF-hand"/>
    <property type="match status" value="1"/>
</dbReference>
<dbReference type="InterPro" id="IPR018247">
    <property type="entry name" value="EF_Hand_1_Ca_BS"/>
</dbReference>
<feature type="domain" description="EF-hand" evidence="4">
    <location>
        <begin position="167"/>
        <end position="202"/>
    </location>
</feature>
<dbReference type="InterPro" id="IPR011992">
    <property type="entry name" value="EF-hand-dom_pair"/>
</dbReference>
<dbReference type="InterPro" id="IPR028846">
    <property type="entry name" value="Recoverin"/>
</dbReference>
<reference evidence="5 6" key="1">
    <citation type="journal article" date="2018" name="Gigascience">
        <title>Genomes of trombidid mites reveal novel predicted allergens and laterally-transferred genes associated with secondary metabolism.</title>
        <authorList>
            <person name="Dong X."/>
            <person name="Chaisiri K."/>
            <person name="Xia D."/>
            <person name="Armstrong S.D."/>
            <person name="Fang Y."/>
            <person name="Donnelly M.J."/>
            <person name="Kadowaki T."/>
            <person name="McGarry J.W."/>
            <person name="Darby A.C."/>
            <person name="Makepeace B.L."/>
        </authorList>
    </citation>
    <scope>NUCLEOTIDE SEQUENCE [LARGE SCALE GENOMIC DNA]</scope>
    <source>
        <strain evidence="5">UoL-UT</strain>
    </source>
</reference>
<dbReference type="PANTHER" id="PTHR23055:SF167">
    <property type="entry name" value="EF-HAND DOMAIN-CONTAINING PROTEIN"/>
    <property type="match status" value="1"/>
</dbReference>
<evidence type="ECO:0000256" key="3">
    <source>
        <dbReference type="ARBA" id="ARBA00022837"/>
    </source>
</evidence>
<dbReference type="PROSITE" id="PS00018">
    <property type="entry name" value="EF_HAND_1"/>
    <property type="match status" value="1"/>
</dbReference>
<keyword evidence="6" id="KW-1185">Reference proteome</keyword>
<dbReference type="Proteomes" id="UP000288716">
    <property type="component" value="Unassembled WGS sequence"/>
</dbReference>
<gene>
    <name evidence="5" type="ORF">B4U80_06383</name>
</gene>
<feature type="non-terminal residue" evidence="5">
    <location>
        <position position="1"/>
    </location>
</feature>
<dbReference type="Pfam" id="PF13499">
    <property type="entry name" value="EF-hand_7"/>
    <property type="match status" value="1"/>
</dbReference>
<keyword evidence="3" id="KW-0106">Calcium</keyword>
<dbReference type="CDD" id="cd00051">
    <property type="entry name" value="EFh"/>
    <property type="match status" value="1"/>
</dbReference>
<dbReference type="SMART" id="SM00054">
    <property type="entry name" value="EFh"/>
    <property type="match status" value="2"/>
</dbReference>
<accession>A0A443SM32</accession>
<dbReference type="GO" id="GO:0005509">
    <property type="term" value="F:calcium ion binding"/>
    <property type="evidence" value="ECO:0007669"/>
    <property type="project" value="InterPro"/>
</dbReference>
<evidence type="ECO:0000256" key="2">
    <source>
        <dbReference type="ARBA" id="ARBA00022737"/>
    </source>
</evidence>
<proteinExistence type="predicted"/>
<dbReference type="EMBL" id="NCKV01001326">
    <property type="protein sequence ID" value="RWS28533.1"/>
    <property type="molecule type" value="Genomic_DNA"/>
</dbReference>
<name>A0A443SM32_9ACAR</name>
<dbReference type="OrthoDB" id="191686at2759"/>
<dbReference type="VEuPathDB" id="VectorBase:LDEU003507"/>
<dbReference type="PROSITE" id="PS50222">
    <property type="entry name" value="EF_HAND_2"/>
    <property type="match status" value="2"/>
</dbReference>
<feature type="domain" description="EF-hand" evidence="4">
    <location>
        <begin position="119"/>
        <end position="154"/>
    </location>
</feature>
<evidence type="ECO:0000313" key="5">
    <source>
        <dbReference type="EMBL" id="RWS28533.1"/>
    </source>
</evidence>
<evidence type="ECO:0000256" key="1">
    <source>
        <dbReference type="ARBA" id="ARBA00022723"/>
    </source>
</evidence>
<evidence type="ECO:0000259" key="4">
    <source>
        <dbReference type="PROSITE" id="PS50222"/>
    </source>
</evidence>
<sequence length="206" mass="23507">PKLTEMDLFNEACAMRLAAHYGAIKGRGKRELESLCRKTKFSRNELKLLYWGWKCACPNGVLTESTFKEIYAQFFPQAGDSSLYAHYVYKAIFAEKVKSNAEVSFSDYAYALSMLSRGSTKEKLAWTFKLYDINGDGLLTVDEIIEISKAIYSLLGFYVSPAHDQKTIEEHGQRVFRKLDVNNIGFVTFEQFMDICSKVIHNSIDT</sequence>
<dbReference type="InterPro" id="IPR002048">
    <property type="entry name" value="EF_hand_dom"/>
</dbReference>
<dbReference type="AlphaFoldDB" id="A0A443SM32"/>
<keyword evidence="1" id="KW-0479">Metal-binding</keyword>
<comment type="caution">
    <text evidence="5">The sequence shown here is derived from an EMBL/GenBank/DDBJ whole genome shotgun (WGS) entry which is preliminary data.</text>
</comment>
<protein>
    <submittedName>
        <fullName evidence="5">Ca2+ sensor Calsenilin-like protein</fullName>
    </submittedName>
</protein>
<dbReference type="PRINTS" id="PR00450">
    <property type="entry name" value="RECOVERIN"/>
</dbReference>
<evidence type="ECO:0000313" key="6">
    <source>
        <dbReference type="Proteomes" id="UP000288716"/>
    </source>
</evidence>
<dbReference type="SUPFAM" id="SSF47473">
    <property type="entry name" value="EF-hand"/>
    <property type="match status" value="1"/>
</dbReference>
<dbReference type="PANTHER" id="PTHR23055">
    <property type="entry name" value="CALCIUM BINDING PROTEINS"/>
    <property type="match status" value="1"/>
</dbReference>
<keyword evidence="2" id="KW-0677">Repeat</keyword>
<organism evidence="5 6">
    <name type="scientific">Leptotrombidium deliense</name>
    <dbReference type="NCBI Taxonomy" id="299467"/>
    <lineage>
        <taxon>Eukaryota</taxon>
        <taxon>Metazoa</taxon>
        <taxon>Ecdysozoa</taxon>
        <taxon>Arthropoda</taxon>
        <taxon>Chelicerata</taxon>
        <taxon>Arachnida</taxon>
        <taxon>Acari</taxon>
        <taxon>Acariformes</taxon>
        <taxon>Trombidiformes</taxon>
        <taxon>Prostigmata</taxon>
        <taxon>Anystina</taxon>
        <taxon>Parasitengona</taxon>
        <taxon>Trombiculoidea</taxon>
        <taxon>Trombiculidae</taxon>
        <taxon>Leptotrombidium</taxon>
    </lineage>
</organism>